<gene>
    <name evidence="9" type="ORF">CJD36_001500</name>
</gene>
<protein>
    <recommendedName>
        <fullName evidence="6">Peptidyl-prolyl cis-trans isomerase</fullName>
        <ecNumber evidence="6">5.2.1.8</ecNumber>
    </recommendedName>
</protein>
<dbReference type="InterPro" id="IPR001179">
    <property type="entry name" value="PPIase_FKBP_dom"/>
</dbReference>
<dbReference type="RefSeq" id="WP_105037336.1">
    <property type="nucleotide sequence ID" value="NZ_PPSL01000001.1"/>
</dbReference>
<keyword evidence="3 5" id="KW-0697">Rotamase</keyword>
<comment type="caution">
    <text evidence="9">The sequence shown here is derived from an EMBL/GenBank/DDBJ whole genome shotgun (WGS) entry which is preliminary data.</text>
</comment>
<proteinExistence type="inferred from homology"/>
<dbReference type="PANTHER" id="PTHR43811">
    <property type="entry name" value="FKBP-TYPE PEPTIDYL-PROLYL CIS-TRANS ISOMERASE FKPA"/>
    <property type="match status" value="1"/>
</dbReference>
<evidence type="ECO:0000256" key="7">
    <source>
        <dbReference type="SAM" id="SignalP"/>
    </source>
</evidence>
<dbReference type="InterPro" id="IPR046357">
    <property type="entry name" value="PPIase_dom_sf"/>
</dbReference>
<evidence type="ECO:0000313" key="10">
    <source>
        <dbReference type="Proteomes" id="UP000239872"/>
    </source>
</evidence>
<organism evidence="9 10">
    <name type="scientific">Flavipsychrobacter stenotrophus</name>
    <dbReference type="NCBI Taxonomy" id="2077091"/>
    <lineage>
        <taxon>Bacteria</taxon>
        <taxon>Pseudomonadati</taxon>
        <taxon>Bacteroidota</taxon>
        <taxon>Chitinophagia</taxon>
        <taxon>Chitinophagales</taxon>
        <taxon>Chitinophagaceae</taxon>
        <taxon>Flavipsychrobacter</taxon>
    </lineage>
</organism>
<dbReference type="PROSITE" id="PS50059">
    <property type="entry name" value="FKBP_PPIASE"/>
    <property type="match status" value="1"/>
</dbReference>
<evidence type="ECO:0000256" key="2">
    <source>
        <dbReference type="ARBA" id="ARBA00006577"/>
    </source>
</evidence>
<keyword evidence="7" id="KW-0732">Signal</keyword>
<dbReference type="AlphaFoldDB" id="A0A2S7SZU4"/>
<evidence type="ECO:0000259" key="8">
    <source>
        <dbReference type="PROSITE" id="PS50059"/>
    </source>
</evidence>
<dbReference type="Pfam" id="PF00254">
    <property type="entry name" value="FKBP_C"/>
    <property type="match status" value="1"/>
</dbReference>
<feature type="domain" description="PPIase FKBP-type" evidence="8">
    <location>
        <begin position="65"/>
        <end position="151"/>
    </location>
</feature>
<evidence type="ECO:0000256" key="4">
    <source>
        <dbReference type="ARBA" id="ARBA00023235"/>
    </source>
</evidence>
<dbReference type="GO" id="GO:0003755">
    <property type="term" value="F:peptidyl-prolyl cis-trans isomerase activity"/>
    <property type="evidence" value="ECO:0007669"/>
    <property type="project" value="UniProtKB-UniRule"/>
</dbReference>
<dbReference type="EMBL" id="PPSL01000001">
    <property type="protein sequence ID" value="PQJ12452.1"/>
    <property type="molecule type" value="Genomic_DNA"/>
</dbReference>
<comment type="catalytic activity">
    <reaction evidence="1 5 6">
        <text>[protein]-peptidylproline (omega=180) = [protein]-peptidylproline (omega=0)</text>
        <dbReference type="Rhea" id="RHEA:16237"/>
        <dbReference type="Rhea" id="RHEA-COMP:10747"/>
        <dbReference type="Rhea" id="RHEA-COMP:10748"/>
        <dbReference type="ChEBI" id="CHEBI:83833"/>
        <dbReference type="ChEBI" id="CHEBI:83834"/>
        <dbReference type="EC" id="5.2.1.8"/>
    </reaction>
</comment>
<dbReference type="Gene3D" id="3.10.50.40">
    <property type="match status" value="1"/>
</dbReference>
<keyword evidence="4 5" id="KW-0413">Isomerase</keyword>
<evidence type="ECO:0000256" key="3">
    <source>
        <dbReference type="ARBA" id="ARBA00023110"/>
    </source>
</evidence>
<name>A0A2S7SZU4_9BACT</name>
<feature type="signal peptide" evidence="7">
    <location>
        <begin position="1"/>
        <end position="18"/>
    </location>
</feature>
<evidence type="ECO:0000256" key="1">
    <source>
        <dbReference type="ARBA" id="ARBA00000971"/>
    </source>
</evidence>
<dbReference type="OrthoDB" id="9814548at2"/>
<evidence type="ECO:0000256" key="5">
    <source>
        <dbReference type="PROSITE-ProRule" id="PRU00277"/>
    </source>
</evidence>
<dbReference type="PANTHER" id="PTHR43811:SF19">
    <property type="entry name" value="39 KDA FK506-BINDING NUCLEAR PROTEIN"/>
    <property type="match status" value="1"/>
</dbReference>
<feature type="chain" id="PRO_5015431589" description="Peptidyl-prolyl cis-trans isomerase" evidence="7">
    <location>
        <begin position="19"/>
        <end position="151"/>
    </location>
</feature>
<evidence type="ECO:0000313" key="9">
    <source>
        <dbReference type="EMBL" id="PQJ12452.1"/>
    </source>
</evidence>
<dbReference type="Proteomes" id="UP000239872">
    <property type="component" value="Unassembled WGS sequence"/>
</dbReference>
<comment type="similarity">
    <text evidence="2 6">Belongs to the FKBP-type PPIase family.</text>
</comment>
<reference evidence="9 10" key="1">
    <citation type="submission" date="2018-01" db="EMBL/GenBank/DDBJ databases">
        <title>A novel member of the phylum Bacteroidetes isolated from glacier ice.</title>
        <authorList>
            <person name="Liu Q."/>
            <person name="Xin Y.-H."/>
        </authorList>
    </citation>
    <scope>NUCLEOTIDE SEQUENCE [LARGE SCALE GENOMIC DNA]</scope>
    <source>
        <strain evidence="9 10">RB1R16</strain>
    </source>
</reference>
<keyword evidence="10" id="KW-1185">Reference proteome</keyword>
<accession>A0A2S7SZU4</accession>
<dbReference type="SUPFAM" id="SSF54534">
    <property type="entry name" value="FKBP-like"/>
    <property type="match status" value="1"/>
</dbReference>
<dbReference type="EC" id="5.2.1.8" evidence="6"/>
<evidence type="ECO:0000256" key="6">
    <source>
        <dbReference type="RuleBase" id="RU003915"/>
    </source>
</evidence>
<sequence length="151" mass="16158">MKTLLTSVFLLFSVLVFGQSAPLAQQEDKALQDYFTANNIKAKPLASGVYMVVQKPGSGPHIHKRQGVTMFYTGKLLDGTTFDANVGKEPLKVHAGLGEVIKGMDIALLEMKYGSKVTIYIPSGVGYGAKAVDGIPANSILVFEIEIIGVL</sequence>